<dbReference type="EMBL" id="KT321317">
    <property type="protein sequence ID" value="ALA45544.1"/>
    <property type="molecule type" value="Genomic_DNA"/>
</dbReference>
<reference evidence="2" key="1">
    <citation type="submission" date="2016-02" db="EMBL/GenBank/DDBJ databases">
        <authorList>
            <person name="Zhao X."/>
        </authorList>
    </citation>
    <scope>NUCLEOTIDE SEQUENCE</scope>
</reference>
<sequence length="63" mass="7177">MSKLTAIAQELREATQELETINVNLMAVQDERDRLHVDYERVEKRIKALKELLVGAAIQGEKA</sequence>
<dbReference type="Proteomes" id="UP000203117">
    <property type="component" value="Segment"/>
</dbReference>
<proteinExistence type="predicted"/>
<keyword evidence="1" id="KW-0175">Coiled coil</keyword>
<feature type="coiled-coil region" evidence="1">
    <location>
        <begin position="4"/>
        <end position="59"/>
    </location>
</feature>
<dbReference type="RefSeq" id="YP_009208727.1">
    <property type="nucleotide sequence ID" value="NC_028908.2"/>
</dbReference>
<gene>
    <name evidence="2" type="ORF">ADP65_00075</name>
</gene>
<evidence type="ECO:0000313" key="3">
    <source>
        <dbReference type="Proteomes" id="UP000203117"/>
    </source>
</evidence>
<organism evidence="2 3">
    <name type="scientific">Achromobacter phage phiAxp-3</name>
    <dbReference type="NCBI Taxonomy" id="1664247"/>
    <lineage>
        <taxon>Viruses</taxon>
        <taxon>Duplodnaviria</taxon>
        <taxon>Heunggongvirae</taxon>
        <taxon>Uroviricota</taxon>
        <taxon>Caudoviricetes</taxon>
        <taxon>Schitoviridae</taxon>
        <taxon>Rothmandenesvirinae</taxon>
        <taxon>Dongdastvirus</taxon>
        <taxon>Dongdastvirus Axp3</taxon>
    </lineage>
</organism>
<accession>A0A0K2FI51</accession>
<keyword evidence="3" id="KW-1185">Reference proteome</keyword>
<evidence type="ECO:0000256" key="1">
    <source>
        <dbReference type="SAM" id="Coils"/>
    </source>
</evidence>
<name>A0A0K2FI51_9CAUD</name>
<dbReference type="GeneID" id="26648405"/>
<dbReference type="KEGG" id="vg:26648405"/>
<protein>
    <submittedName>
        <fullName evidence="2">Uncharacterized protein</fullName>
    </submittedName>
</protein>
<evidence type="ECO:0000313" key="2">
    <source>
        <dbReference type="EMBL" id="ALA45544.1"/>
    </source>
</evidence>